<reference evidence="2 3" key="1">
    <citation type="submission" date="2013-07" db="EMBL/GenBank/DDBJ databases">
        <title>Completed genome of Sphingomonas sanxanigenens NX02.</title>
        <authorList>
            <person name="Ma T."/>
            <person name="Huang H."/>
            <person name="Wu M."/>
            <person name="Li X."/>
            <person name="Li G."/>
        </authorList>
    </citation>
    <scope>NUCLEOTIDE SEQUENCE [LARGE SCALE GENOMIC DNA]</scope>
    <source>
        <strain evidence="2 3">NX02</strain>
    </source>
</reference>
<keyword evidence="3" id="KW-1185">Reference proteome</keyword>
<feature type="chain" id="PRO_5004786486" evidence="1">
    <location>
        <begin position="22"/>
        <end position="218"/>
    </location>
</feature>
<evidence type="ECO:0000313" key="3">
    <source>
        <dbReference type="Proteomes" id="UP000018851"/>
    </source>
</evidence>
<dbReference type="KEGG" id="ssan:NX02_28190"/>
<sequence length="218" mass="22725">MPAVLPALIATLALLAAGAPAPPLSATAAKQVRCVAALAIVATEQQRGAEGWRDYPRLAEDGATYAERVVAEVAEQSGRAPAAVQQAIVDAVAAIQAEAGDSADPDAFARAEADRCLPLMRAKVPAREQPTLPQCAAYIRLAYDEIRAREGATPAAKDLATIASVLDHRAREMLRGQGRSDLAIDEAMGREKERVTAAAAAGAADRVDLPHCFDLAAP</sequence>
<protein>
    <submittedName>
        <fullName evidence="2">Uncharacterized protein</fullName>
    </submittedName>
</protein>
<dbReference type="Proteomes" id="UP000018851">
    <property type="component" value="Chromosome"/>
</dbReference>
<dbReference type="OrthoDB" id="7582310at2"/>
<gene>
    <name evidence="2" type="ORF">NX02_28190</name>
</gene>
<dbReference type="RefSeq" id="WP_025295312.1">
    <property type="nucleotide sequence ID" value="NZ_CP006644.1"/>
</dbReference>
<accession>W0AND6</accession>
<proteinExistence type="predicted"/>
<organism evidence="2 3">
    <name type="scientific">Sphingomonas sanxanigenens DSM 19645 = NX02</name>
    <dbReference type="NCBI Taxonomy" id="1123269"/>
    <lineage>
        <taxon>Bacteria</taxon>
        <taxon>Pseudomonadati</taxon>
        <taxon>Pseudomonadota</taxon>
        <taxon>Alphaproteobacteria</taxon>
        <taxon>Sphingomonadales</taxon>
        <taxon>Sphingomonadaceae</taxon>
        <taxon>Sphingomonas</taxon>
    </lineage>
</organism>
<evidence type="ECO:0000313" key="2">
    <source>
        <dbReference type="EMBL" id="AHE57220.1"/>
    </source>
</evidence>
<keyword evidence="1" id="KW-0732">Signal</keyword>
<feature type="signal peptide" evidence="1">
    <location>
        <begin position="1"/>
        <end position="21"/>
    </location>
</feature>
<dbReference type="HOGENOM" id="CLU_1249551_0_0_5"/>
<dbReference type="eggNOG" id="ENOG502ZZ63">
    <property type="taxonomic scope" value="Bacteria"/>
</dbReference>
<name>W0AND6_9SPHN</name>
<dbReference type="STRING" id="1123269.NX02_28190"/>
<dbReference type="EMBL" id="CP006644">
    <property type="protein sequence ID" value="AHE57220.1"/>
    <property type="molecule type" value="Genomic_DNA"/>
</dbReference>
<dbReference type="AlphaFoldDB" id="W0AND6"/>
<evidence type="ECO:0000256" key="1">
    <source>
        <dbReference type="SAM" id="SignalP"/>
    </source>
</evidence>
<dbReference type="PATRIC" id="fig|1123269.5.peg.5533"/>